<keyword evidence="5" id="KW-1185">Reference proteome</keyword>
<proteinExistence type="predicted"/>
<comment type="caution">
    <text evidence="4">The sequence shown here is derived from an EMBL/GenBank/DDBJ whole genome shotgun (WGS) entry which is preliminary data.</text>
</comment>
<dbReference type="Proteomes" id="UP000499080">
    <property type="component" value="Unassembled WGS sequence"/>
</dbReference>
<evidence type="ECO:0000259" key="3">
    <source>
        <dbReference type="PROSITE" id="PS51253"/>
    </source>
</evidence>
<dbReference type="SUPFAM" id="SSF46689">
    <property type="entry name" value="Homeodomain-like"/>
    <property type="match status" value="1"/>
</dbReference>
<dbReference type="PANTHER" id="PTHR19303:SF73">
    <property type="entry name" value="PROTEIN PDC2"/>
    <property type="match status" value="1"/>
</dbReference>
<dbReference type="Pfam" id="PF03221">
    <property type="entry name" value="HTH_Tnp_Tc5"/>
    <property type="match status" value="1"/>
</dbReference>
<dbReference type="InterPro" id="IPR006600">
    <property type="entry name" value="HTH_CenpB_DNA-bd_dom"/>
</dbReference>
<dbReference type="OrthoDB" id="6430169at2759"/>
<feature type="domain" description="HTH CENPB-type" evidence="3">
    <location>
        <begin position="13"/>
        <end position="84"/>
    </location>
</feature>
<comment type="subcellular location">
    <subcellularLocation>
        <location evidence="1">Nucleus</location>
    </subcellularLocation>
</comment>
<accession>A0A4Y2LD60</accession>
<reference evidence="4 5" key="1">
    <citation type="journal article" date="2019" name="Sci. Rep.">
        <title>Orb-weaving spider Araneus ventricosus genome elucidates the spidroin gene catalogue.</title>
        <authorList>
            <person name="Kono N."/>
            <person name="Nakamura H."/>
            <person name="Ohtoshi R."/>
            <person name="Moran D.A.P."/>
            <person name="Shinohara A."/>
            <person name="Yoshida Y."/>
            <person name="Fujiwara M."/>
            <person name="Mori M."/>
            <person name="Tomita M."/>
            <person name="Arakawa K."/>
        </authorList>
    </citation>
    <scope>NUCLEOTIDE SEQUENCE [LARGE SCALE GENOMIC DNA]</scope>
</reference>
<dbReference type="InterPro" id="IPR009057">
    <property type="entry name" value="Homeodomain-like_sf"/>
</dbReference>
<dbReference type="GO" id="GO:0005634">
    <property type="term" value="C:nucleus"/>
    <property type="evidence" value="ECO:0007669"/>
    <property type="project" value="UniProtKB-SubCell"/>
</dbReference>
<evidence type="ECO:0000256" key="2">
    <source>
        <dbReference type="ARBA" id="ARBA00023125"/>
    </source>
</evidence>
<dbReference type="PANTHER" id="PTHR19303">
    <property type="entry name" value="TRANSPOSON"/>
    <property type="match status" value="1"/>
</dbReference>
<name>A0A4Y2LD60_ARAVE</name>
<dbReference type="EMBL" id="BGPR01005701">
    <property type="protein sequence ID" value="GBN12645.1"/>
    <property type="molecule type" value="Genomic_DNA"/>
</dbReference>
<keyword evidence="2" id="KW-0238">DNA-binding</keyword>
<evidence type="ECO:0000256" key="1">
    <source>
        <dbReference type="ARBA" id="ARBA00004123"/>
    </source>
</evidence>
<dbReference type="Gene3D" id="1.10.10.60">
    <property type="entry name" value="Homeodomain-like"/>
    <property type="match status" value="1"/>
</dbReference>
<dbReference type="AlphaFoldDB" id="A0A4Y2LD60"/>
<protein>
    <submittedName>
        <fullName evidence="4">Tigger transposable element-derived protein 4</fullName>
    </submittedName>
</protein>
<dbReference type="Pfam" id="PF03184">
    <property type="entry name" value="DDE_1"/>
    <property type="match status" value="1"/>
</dbReference>
<organism evidence="4 5">
    <name type="scientific">Araneus ventricosus</name>
    <name type="common">Orbweaver spider</name>
    <name type="synonym">Epeira ventricosa</name>
    <dbReference type="NCBI Taxonomy" id="182803"/>
    <lineage>
        <taxon>Eukaryota</taxon>
        <taxon>Metazoa</taxon>
        <taxon>Ecdysozoa</taxon>
        <taxon>Arthropoda</taxon>
        <taxon>Chelicerata</taxon>
        <taxon>Arachnida</taxon>
        <taxon>Araneae</taxon>
        <taxon>Araneomorphae</taxon>
        <taxon>Entelegynae</taxon>
        <taxon>Araneoidea</taxon>
        <taxon>Araneidae</taxon>
        <taxon>Araneus</taxon>
    </lineage>
</organism>
<evidence type="ECO:0000313" key="5">
    <source>
        <dbReference type="Proteomes" id="UP000499080"/>
    </source>
</evidence>
<gene>
    <name evidence="4" type="primary">Tigd4_253</name>
    <name evidence="4" type="ORF">AVEN_75159_1</name>
</gene>
<dbReference type="InterPro" id="IPR004875">
    <property type="entry name" value="DDE_SF_endonuclease_dom"/>
</dbReference>
<dbReference type="GO" id="GO:0003677">
    <property type="term" value="F:DNA binding"/>
    <property type="evidence" value="ECO:0007669"/>
    <property type="project" value="UniProtKB-KW"/>
</dbReference>
<evidence type="ECO:0000313" key="4">
    <source>
        <dbReference type="EMBL" id="GBN12645.1"/>
    </source>
</evidence>
<dbReference type="PROSITE" id="PS51253">
    <property type="entry name" value="HTH_CENPB"/>
    <property type="match status" value="1"/>
</dbReference>
<dbReference type="InterPro" id="IPR050863">
    <property type="entry name" value="CenT-Element_Derived"/>
</dbReference>
<sequence length="198" mass="23069">MKMKEKKKMMTPIVSGTNEAKDEKIEIALKLWFSNVRERDSPIRGPLIRQKAEDLAAKTGQKEFVAADGWFHRWNHGEQKSADVAAASQWIEKDWPKLIASYALKHVHNADESRLYYTDMPSHTFLFKGESTKGHKSFKGASNYSVLRQHDWREKKLLVIGRSKKPRCFKRIKKLPVDYFANNSAWMTSVIFNNWLLK</sequence>